<evidence type="ECO:0000313" key="2">
    <source>
        <dbReference type="EMBL" id="RHC51857.1"/>
    </source>
</evidence>
<dbReference type="RefSeq" id="WP_119205634.1">
    <property type="nucleotide sequence ID" value="NZ_JADMVR010000037.1"/>
</dbReference>
<keyword evidence="1" id="KW-0175">Coiled coil</keyword>
<dbReference type="EMBL" id="QSHZ01000031">
    <property type="protein sequence ID" value="RHC51857.1"/>
    <property type="molecule type" value="Genomic_DNA"/>
</dbReference>
<evidence type="ECO:0000256" key="1">
    <source>
        <dbReference type="SAM" id="Coils"/>
    </source>
</evidence>
<organism evidence="2 3">
    <name type="scientific">Enterocloster bolteae</name>
    <dbReference type="NCBI Taxonomy" id="208479"/>
    <lineage>
        <taxon>Bacteria</taxon>
        <taxon>Bacillati</taxon>
        <taxon>Bacillota</taxon>
        <taxon>Clostridia</taxon>
        <taxon>Lachnospirales</taxon>
        <taxon>Lachnospiraceae</taxon>
        <taxon>Enterocloster</taxon>
    </lineage>
</organism>
<evidence type="ECO:0000313" key="3">
    <source>
        <dbReference type="Proteomes" id="UP000283975"/>
    </source>
</evidence>
<reference evidence="2 3" key="1">
    <citation type="submission" date="2018-08" db="EMBL/GenBank/DDBJ databases">
        <title>A genome reference for cultivated species of the human gut microbiota.</title>
        <authorList>
            <person name="Zou Y."/>
            <person name="Xue W."/>
            <person name="Luo G."/>
        </authorList>
    </citation>
    <scope>NUCLEOTIDE SEQUENCE [LARGE SCALE GENOMIC DNA]</scope>
    <source>
        <strain evidence="2 3">AM35-14</strain>
    </source>
</reference>
<sequence>MKITRDMLNNYRRLKREIPILEAELVEMKKGDNGFNNSTIFDYRDGYPRPQSVVGFDWPLYEHRKKVLNSKKERVKAVERWINSIEDGQTRCVFRMFYMDGMSWLKIAEKLKCAGDHMEDYPRICIRDCYLKKMNIA</sequence>
<accession>A0A414AP19</accession>
<dbReference type="AlphaFoldDB" id="A0A414AP19"/>
<dbReference type="Proteomes" id="UP000283975">
    <property type="component" value="Unassembled WGS sequence"/>
</dbReference>
<protein>
    <submittedName>
        <fullName evidence="2">Uncharacterized protein</fullName>
    </submittedName>
</protein>
<name>A0A414AP19_9FIRM</name>
<gene>
    <name evidence="2" type="ORF">DW839_23720</name>
</gene>
<comment type="caution">
    <text evidence="2">The sequence shown here is derived from an EMBL/GenBank/DDBJ whole genome shotgun (WGS) entry which is preliminary data.</text>
</comment>
<proteinExistence type="predicted"/>
<feature type="coiled-coil region" evidence="1">
    <location>
        <begin position="4"/>
        <end position="31"/>
    </location>
</feature>